<dbReference type="EMBL" id="QCYY01002057">
    <property type="protein sequence ID" value="ROT73180.1"/>
    <property type="molecule type" value="Genomic_DNA"/>
</dbReference>
<keyword evidence="2" id="KW-1133">Transmembrane helix</keyword>
<name>A0A3R7SSL0_PENVA</name>
<evidence type="ECO:0000313" key="3">
    <source>
        <dbReference type="EMBL" id="ROT73180.1"/>
    </source>
</evidence>
<keyword evidence="4" id="KW-1185">Reference proteome</keyword>
<comment type="caution">
    <text evidence="3">The sequence shown here is derived from an EMBL/GenBank/DDBJ whole genome shotgun (WGS) entry which is preliminary data.</text>
</comment>
<keyword evidence="2" id="KW-0812">Transmembrane</keyword>
<evidence type="ECO:0000256" key="1">
    <source>
        <dbReference type="SAM" id="MobiDB-lite"/>
    </source>
</evidence>
<feature type="transmembrane region" description="Helical" evidence="2">
    <location>
        <begin position="334"/>
        <end position="359"/>
    </location>
</feature>
<proteinExistence type="predicted"/>
<accession>A0A3R7SSL0</accession>
<sequence>MRDRVPGATPSWSSVLPRSRSSSLPVRLSCVGALGQWFDRATDGVKPRPCRGPPRPVAMSDRRSSLLCRSSAVDPLPDFPEPGSPEAQDERPSILITFQNSASYYTSYMGSNGTRTAGGRRKSIEVLDSPLPQGPIVVMNDYPTPPPGPPVPRPPRPQPPAVPTRVAERQHPRAAQEERLVCTTSAVGVLQVQLPGGAPDSVACAGGPHRHPPPLPPAHADQHLRVGHPAPGLQGEAPPQLPVHAHAVGGRGRRRRGRAGQPGGAHALAAPVRLLLGHHGQRRASAAHVQPEVVGGGRRGVGAAPEAHVALLNVGGDEQDKRRSGQRSVYVAEIWPSLVCILTAVLISLVIYVIISYLYTWPHPHTRTPIAPAVPKYPQRPPGYPSNYPYPPQGPYDHYLHYPQHHPVDP</sequence>
<evidence type="ECO:0000256" key="2">
    <source>
        <dbReference type="SAM" id="Phobius"/>
    </source>
</evidence>
<feature type="compositionally biased region" description="Low complexity" evidence="1">
    <location>
        <begin position="10"/>
        <end position="24"/>
    </location>
</feature>
<evidence type="ECO:0000313" key="4">
    <source>
        <dbReference type="Proteomes" id="UP000283509"/>
    </source>
</evidence>
<protein>
    <submittedName>
        <fullName evidence="3">Uncharacterized protein</fullName>
    </submittedName>
</protein>
<feature type="compositionally biased region" description="Pro residues" evidence="1">
    <location>
        <begin position="143"/>
        <end position="162"/>
    </location>
</feature>
<feature type="region of interest" description="Disordered" evidence="1">
    <location>
        <begin position="1"/>
        <end position="24"/>
    </location>
</feature>
<dbReference type="Proteomes" id="UP000283509">
    <property type="component" value="Unassembled WGS sequence"/>
</dbReference>
<reference evidence="3 4" key="1">
    <citation type="submission" date="2018-04" db="EMBL/GenBank/DDBJ databases">
        <authorList>
            <person name="Zhang X."/>
            <person name="Yuan J."/>
            <person name="Li F."/>
            <person name="Xiang J."/>
        </authorList>
    </citation>
    <scope>NUCLEOTIDE SEQUENCE [LARGE SCALE GENOMIC DNA]</scope>
    <source>
        <tissue evidence="3">Muscle</tissue>
    </source>
</reference>
<dbReference type="AlphaFoldDB" id="A0A3R7SSL0"/>
<feature type="region of interest" description="Disordered" evidence="1">
    <location>
        <begin position="112"/>
        <end position="176"/>
    </location>
</feature>
<keyword evidence="2" id="KW-0472">Membrane</keyword>
<feature type="compositionally biased region" description="Basic and acidic residues" evidence="1">
    <location>
        <begin position="166"/>
        <end position="176"/>
    </location>
</feature>
<reference evidence="3 4" key="2">
    <citation type="submission" date="2019-01" db="EMBL/GenBank/DDBJ databases">
        <title>The decoding of complex shrimp genome reveals the adaptation for benthos swimmer, frequently molting mechanism and breeding impact on genome.</title>
        <authorList>
            <person name="Sun Y."/>
            <person name="Gao Y."/>
            <person name="Yu Y."/>
        </authorList>
    </citation>
    <scope>NUCLEOTIDE SEQUENCE [LARGE SCALE GENOMIC DNA]</scope>
    <source>
        <tissue evidence="3">Muscle</tissue>
    </source>
</reference>
<organism evidence="3 4">
    <name type="scientific">Penaeus vannamei</name>
    <name type="common">Whiteleg shrimp</name>
    <name type="synonym">Litopenaeus vannamei</name>
    <dbReference type="NCBI Taxonomy" id="6689"/>
    <lineage>
        <taxon>Eukaryota</taxon>
        <taxon>Metazoa</taxon>
        <taxon>Ecdysozoa</taxon>
        <taxon>Arthropoda</taxon>
        <taxon>Crustacea</taxon>
        <taxon>Multicrustacea</taxon>
        <taxon>Malacostraca</taxon>
        <taxon>Eumalacostraca</taxon>
        <taxon>Eucarida</taxon>
        <taxon>Decapoda</taxon>
        <taxon>Dendrobranchiata</taxon>
        <taxon>Penaeoidea</taxon>
        <taxon>Penaeidae</taxon>
        <taxon>Penaeus</taxon>
    </lineage>
</organism>
<feature type="region of interest" description="Disordered" evidence="1">
    <location>
        <begin position="42"/>
        <end position="92"/>
    </location>
</feature>
<gene>
    <name evidence="3" type="ORF">C7M84_008408</name>
</gene>